<feature type="compositionally biased region" description="Basic and acidic residues" evidence="8">
    <location>
        <begin position="163"/>
        <end position="176"/>
    </location>
</feature>
<gene>
    <name evidence="10" type="ORF">BRADI_1g25175v3</name>
</gene>
<sequence>MTVEQTFIMIKPDGIQSFCVTFSFSTILLVCAAMKLQNVEKSFAEQQHVDLSSKPFFGGLVDYIISERQHASQPQKSIGLQSSTGNNGSCTPAPSSHNATPASSQSSGFFGMAPQPNLPLEALFSTSSRSSGPSPTAASEWHPPGAPPGHRSTVPALGNWGGGEREQDEWKSMQRF</sequence>
<dbReference type="InterPro" id="IPR034907">
    <property type="entry name" value="NDK-like_dom"/>
</dbReference>
<dbReference type="EC" id="2.7.4.6" evidence="5"/>
<proteinExistence type="inferred from homology"/>
<reference evidence="10" key="2">
    <citation type="submission" date="2017-06" db="EMBL/GenBank/DDBJ databases">
        <title>WGS assembly of Brachypodium distachyon.</title>
        <authorList>
            <consortium name="The International Brachypodium Initiative"/>
            <person name="Lucas S."/>
            <person name="Harmon-Smith M."/>
            <person name="Lail K."/>
            <person name="Tice H."/>
            <person name="Grimwood J."/>
            <person name="Bruce D."/>
            <person name="Barry K."/>
            <person name="Shu S."/>
            <person name="Lindquist E."/>
            <person name="Wang M."/>
            <person name="Pitluck S."/>
            <person name="Vogel J.P."/>
            <person name="Garvin D.F."/>
            <person name="Mockler T.C."/>
            <person name="Schmutz J."/>
            <person name="Rokhsar D."/>
            <person name="Bevan M.W."/>
        </authorList>
    </citation>
    <scope>NUCLEOTIDE SEQUENCE</scope>
    <source>
        <strain evidence="10">Bd21</strain>
    </source>
</reference>
<evidence type="ECO:0000256" key="3">
    <source>
        <dbReference type="ARBA" id="ARBA00001946"/>
    </source>
</evidence>
<evidence type="ECO:0000313" key="11">
    <source>
        <dbReference type="EnsemblPlants" id="PNT74961"/>
    </source>
</evidence>
<dbReference type="Pfam" id="PF00334">
    <property type="entry name" value="NDK"/>
    <property type="match status" value="1"/>
</dbReference>
<evidence type="ECO:0000313" key="12">
    <source>
        <dbReference type="Proteomes" id="UP000008810"/>
    </source>
</evidence>
<comment type="similarity">
    <text evidence="4">Belongs to the NDK family.</text>
</comment>
<evidence type="ECO:0000256" key="6">
    <source>
        <dbReference type="ARBA" id="ARBA00022679"/>
    </source>
</evidence>
<evidence type="ECO:0000256" key="1">
    <source>
        <dbReference type="ARBA" id="ARBA00000082"/>
    </source>
</evidence>
<feature type="compositionally biased region" description="Polar residues" evidence="8">
    <location>
        <begin position="72"/>
        <end position="108"/>
    </location>
</feature>
<dbReference type="GO" id="GO:0004550">
    <property type="term" value="F:nucleoside diphosphate kinase activity"/>
    <property type="evidence" value="ECO:0000318"/>
    <property type="project" value="GO_Central"/>
</dbReference>
<dbReference type="Gene3D" id="3.30.70.141">
    <property type="entry name" value="Nucleoside diphosphate kinase-like domain"/>
    <property type="match status" value="1"/>
</dbReference>
<dbReference type="SUPFAM" id="SSF54919">
    <property type="entry name" value="Nucleoside diphosphate kinase, NDK"/>
    <property type="match status" value="1"/>
</dbReference>
<dbReference type="AlphaFoldDB" id="A0A2K2DL18"/>
<dbReference type="InterPro" id="IPR036850">
    <property type="entry name" value="NDK-like_dom_sf"/>
</dbReference>
<keyword evidence="6" id="KW-0808">Transferase</keyword>
<feature type="region of interest" description="Disordered" evidence="8">
    <location>
        <begin position="123"/>
        <end position="176"/>
    </location>
</feature>
<evidence type="ECO:0000256" key="7">
    <source>
        <dbReference type="ARBA" id="ARBA00022777"/>
    </source>
</evidence>
<name>A0A2K2DL18_BRADI</name>
<dbReference type="STRING" id="15368.A0A2K2DL18"/>
<organism evidence="10">
    <name type="scientific">Brachypodium distachyon</name>
    <name type="common">Purple false brome</name>
    <name type="synonym">Trachynia distachya</name>
    <dbReference type="NCBI Taxonomy" id="15368"/>
    <lineage>
        <taxon>Eukaryota</taxon>
        <taxon>Viridiplantae</taxon>
        <taxon>Streptophyta</taxon>
        <taxon>Embryophyta</taxon>
        <taxon>Tracheophyta</taxon>
        <taxon>Spermatophyta</taxon>
        <taxon>Magnoliopsida</taxon>
        <taxon>Liliopsida</taxon>
        <taxon>Poales</taxon>
        <taxon>Poaceae</taxon>
        <taxon>BOP clade</taxon>
        <taxon>Pooideae</taxon>
        <taxon>Stipodae</taxon>
        <taxon>Brachypodieae</taxon>
        <taxon>Brachypodium</taxon>
    </lineage>
</organism>
<reference evidence="10 11" key="1">
    <citation type="journal article" date="2010" name="Nature">
        <title>Genome sequencing and analysis of the model grass Brachypodium distachyon.</title>
        <authorList>
            <consortium name="International Brachypodium Initiative"/>
        </authorList>
    </citation>
    <scope>NUCLEOTIDE SEQUENCE [LARGE SCALE GENOMIC DNA]</scope>
    <source>
        <strain evidence="10 11">Bd21</strain>
    </source>
</reference>
<feature type="compositionally biased region" description="Low complexity" evidence="8">
    <location>
        <begin position="125"/>
        <end position="139"/>
    </location>
</feature>
<feature type="domain" description="Nucleoside diphosphate kinase-like" evidence="9">
    <location>
        <begin position="4"/>
        <end position="69"/>
    </location>
</feature>
<dbReference type="OrthoDB" id="2162449at2759"/>
<dbReference type="Proteomes" id="UP000008810">
    <property type="component" value="Chromosome 1"/>
</dbReference>
<evidence type="ECO:0000256" key="2">
    <source>
        <dbReference type="ARBA" id="ARBA00000937"/>
    </source>
</evidence>
<evidence type="ECO:0000256" key="8">
    <source>
        <dbReference type="SAM" id="MobiDB-lite"/>
    </source>
</evidence>
<reference evidence="11" key="3">
    <citation type="submission" date="2018-08" db="UniProtKB">
        <authorList>
            <consortium name="EnsemblPlants"/>
        </authorList>
    </citation>
    <scope>IDENTIFICATION</scope>
    <source>
        <strain evidence="11">cv. Bd21</strain>
    </source>
</reference>
<evidence type="ECO:0000256" key="4">
    <source>
        <dbReference type="ARBA" id="ARBA00008142"/>
    </source>
</evidence>
<protein>
    <recommendedName>
        <fullName evidence="5">nucleoside-diphosphate kinase</fullName>
        <ecNumber evidence="5">2.7.4.6</ecNumber>
    </recommendedName>
</protein>
<dbReference type="Gramene" id="PNT74961">
    <property type="protein sequence ID" value="PNT74961"/>
    <property type="gene ID" value="BRADI_1g25175v3"/>
</dbReference>
<evidence type="ECO:0000313" key="10">
    <source>
        <dbReference type="EMBL" id="PNT74961.1"/>
    </source>
</evidence>
<dbReference type="EnsemblPlants" id="PNT74961">
    <property type="protein sequence ID" value="PNT74961"/>
    <property type="gene ID" value="BRADI_1g25175v3"/>
</dbReference>
<dbReference type="InParanoid" id="A0A2K2DL18"/>
<keyword evidence="7" id="KW-0418">Kinase</keyword>
<comment type="catalytic activity">
    <reaction evidence="2">
        <text>a ribonucleoside 5'-diphosphate + ATP = a ribonucleoside 5'-triphosphate + ADP</text>
        <dbReference type="Rhea" id="RHEA:18113"/>
        <dbReference type="ChEBI" id="CHEBI:30616"/>
        <dbReference type="ChEBI" id="CHEBI:57930"/>
        <dbReference type="ChEBI" id="CHEBI:61557"/>
        <dbReference type="ChEBI" id="CHEBI:456216"/>
        <dbReference type="EC" id="2.7.4.6"/>
    </reaction>
</comment>
<dbReference type="EMBL" id="CM000880">
    <property type="protein sequence ID" value="PNT74961.1"/>
    <property type="molecule type" value="Genomic_DNA"/>
</dbReference>
<evidence type="ECO:0000256" key="5">
    <source>
        <dbReference type="ARBA" id="ARBA00012966"/>
    </source>
</evidence>
<feature type="region of interest" description="Disordered" evidence="8">
    <location>
        <begin position="72"/>
        <end position="111"/>
    </location>
</feature>
<comment type="catalytic activity">
    <reaction evidence="1">
        <text>a 2'-deoxyribonucleoside 5'-diphosphate + ATP = a 2'-deoxyribonucleoside 5'-triphosphate + ADP</text>
        <dbReference type="Rhea" id="RHEA:44640"/>
        <dbReference type="ChEBI" id="CHEBI:30616"/>
        <dbReference type="ChEBI" id="CHEBI:61560"/>
        <dbReference type="ChEBI" id="CHEBI:73316"/>
        <dbReference type="ChEBI" id="CHEBI:456216"/>
        <dbReference type="EC" id="2.7.4.6"/>
    </reaction>
</comment>
<accession>A0A2K2DL18</accession>
<evidence type="ECO:0000259" key="9">
    <source>
        <dbReference type="Pfam" id="PF00334"/>
    </source>
</evidence>
<dbReference type="PANTHER" id="PTHR11349">
    <property type="entry name" value="NUCLEOSIDE DIPHOSPHATE KINASE"/>
    <property type="match status" value="1"/>
</dbReference>
<comment type="cofactor">
    <cofactor evidence="3">
        <name>Mg(2+)</name>
        <dbReference type="ChEBI" id="CHEBI:18420"/>
    </cofactor>
</comment>
<keyword evidence="12" id="KW-1185">Reference proteome</keyword>